<protein>
    <submittedName>
        <fullName evidence="1">Uncharacterized protein</fullName>
    </submittedName>
</protein>
<dbReference type="KEGG" id="scia:HUG15_07875"/>
<dbReference type="EMBL" id="CP054705">
    <property type="protein sequence ID" value="QQK75508.1"/>
    <property type="molecule type" value="Genomic_DNA"/>
</dbReference>
<name>A0A7T6Z1Z1_9BACI</name>
<gene>
    <name evidence="1" type="ORF">HUG15_07875</name>
</gene>
<evidence type="ECO:0000313" key="2">
    <source>
        <dbReference type="Proteomes" id="UP000595823"/>
    </source>
</evidence>
<keyword evidence="2" id="KW-1185">Reference proteome</keyword>
<accession>A0A7T6Z1Z1</accession>
<sequence>MEFPAVAEITNDGDPYIDFYWDYGFEEEEISPVNSLTGEILFDITETDRCELVYGRIRQRGPLGI</sequence>
<proteinExistence type="predicted"/>
<dbReference type="RefSeq" id="WP_200128146.1">
    <property type="nucleotide sequence ID" value="NZ_CP054705.1"/>
</dbReference>
<reference evidence="1 2" key="1">
    <citation type="submission" date="2020-06" db="EMBL/GenBank/DDBJ databases">
        <title>Genomic analysis of Salicibibacter sp. NKC5-3.</title>
        <authorList>
            <person name="Oh Y.J."/>
        </authorList>
    </citation>
    <scope>NUCLEOTIDE SEQUENCE [LARGE SCALE GENOMIC DNA]</scope>
    <source>
        <strain evidence="1 2">NKC5-3</strain>
    </source>
</reference>
<dbReference type="Proteomes" id="UP000595823">
    <property type="component" value="Chromosome"/>
</dbReference>
<organism evidence="1 2">
    <name type="scientific">Salicibibacter cibarius</name>
    <dbReference type="NCBI Taxonomy" id="2743000"/>
    <lineage>
        <taxon>Bacteria</taxon>
        <taxon>Bacillati</taxon>
        <taxon>Bacillota</taxon>
        <taxon>Bacilli</taxon>
        <taxon>Bacillales</taxon>
        <taxon>Bacillaceae</taxon>
        <taxon>Salicibibacter</taxon>
    </lineage>
</organism>
<dbReference type="AlphaFoldDB" id="A0A7T6Z1Z1"/>
<evidence type="ECO:0000313" key="1">
    <source>
        <dbReference type="EMBL" id="QQK75508.1"/>
    </source>
</evidence>